<dbReference type="AlphaFoldDB" id="A0A840IFG8"/>
<evidence type="ECO:0000256" key="4">
    <source>
        <dbReference type="SAM" id="MobiDB-lite"/>
    </source>
</evidence>
<accession>A0A840IFG8</accession>
<sequence>MSMMRLPAALAVAALLAVGAAACGGDSDDDGATATQAAAGATTGGEGGGAGGPVSIVASVPPTDHGWLGAISKNAQAAADEFDDVDFRLLEAADADSQAQQIEQVISDRPDALVVLPQDGAALTPVAQRAEAAGIPVVNVDRLFTAPDAATATILGDNYQIGVLAADYIARRLDCRGNVVEIQGLAGISVTEERTRGFVDELRKACPDGGIDIVARQPGDFNPDTGLRVMETILQAQDRIDAVYTHDDDMAQGVVQAIRNAGRDDEMFLTGVGGSQDAMEQIKEGGLYEATFLYNPNMAASAVNMARLIALGEGFPELVPPEVPRQIIVPAATVTSENVEQYEQYAFN</sequence>
<evidence type="ECO:0000313" key="8">
    <source>
        <dbReference type="Proteomes" id="UP000585272"/>
    </source>
</evidence>
<reference evidence="7 8" key="1">
    <citation type="submission" date="2020-08" db="EMBL/GenBank/DDBJ databases">
        <title>Genomic Encyclopedia of Archaeal and Bacterial Type Strains, Phase II (KMG-II): from individual species to whole genera.</title>
        <authorList>
            <person name="Goeker M."/>
        </authorList>
    </citation>
    <scope>NUCLEOTIDE SEQUENCE [LARGE SCALE GENOMIC DNA]</scope>
    <source>
        <strain evidence="7 8">DSM 23288</strain>
    </source>
</reference>
<feature type="signal peptide" evidence="5">
    <location>
        <begin position="1"/>
        <end position="22"/>
    </location>
</feature>
<proteinExistence type="inferred from homology"/>
<keyword evidence="3 5" id="KW-0732">Signal</keyword>
<keyword evidence="8" id="KW-1185">Reference proteome</keyword>
<dbReference type="PANTHER" id="PTHR46847">
    <property type="entry name" value="D-ALLOSE-BINDING PERIPLASMIC PROTEIN-RELATED"/>
    <property type="match status" value="1"/>
</dbReference>
<dbReference type="PROSITE" id="PS51257">
    <property type="entry name" value="PROKAR_LIPOPROTEIN"/>
    <property type="match status" value="1"/>
</dbReference>
<feature type="chain" id="PRO_5032659074" evidence="5">
    <location>
        <begin position="23"/>
        <end position="348"/>
    </location>
</feature>
<feature type="domain" description="Periplasmic binding protein" evidence="6">
    <location>
        <begin position="57"/>
        <end position="313"/>
    </location>
</feature>
<comment type="caution">
    <text evidence="7">The sequence shown here is derived from an EMBL/GenBank/DDBJ whole genome shotgun (WGS) entry which is preliminary data.</text>
</comment>
<feature type="region of interest" description="Disordered" evidence="4">
    <location>
        <begin position="26"/>
        <end position="53"/>
    </location>
</feature>
<protein>
    <submittedName>
        <fullName evidence="7">Ribose transport system substrate-binding protein</fullName>
    </submittedName>
</protein>
<dbReference type="GO" id="GO:0030313">
    <property type="term" value="C:cell envelope"/>
    <property type="evidence" value="ECO:0007669"/>
    <property type="project" value="UniProtKB-SubCell"/>
</dbReference>
<organism evidence="7 8">
    <name type="scientific">Conexibacter arvalis</name>
    <dbReference type="NCBI Taxonomy" id="912552"/>
    <lineage>
        <taxon>Bacteria</taxon>
        <taxon>Bacillati</taxon>
        <taxon>Actinomycetota</taxon>
        <taxon>Thermoleophilia</taxon>
        <taxon>Solirubrobacterales</taxon>
        <taxon>Conexibacteraceae</taxon>
        <taxon>Conexibacter</taxon>
    </lineage>
</organism>
<dbReference type="Proteomes" id="UP000585272">
    <property type="component" value="Unassembled WGS sequence"/>
</dbReference>
<name>A0A840IFG8_9ACTN</name>
<dbReference type="RefSeq" id="WP_183342058.1">
    <property type="nucleotide sequence ID" value="NZ_JACHNU010000002.1"/>
</dbReference>
<evidence type="ECO:0000313" key="7">
    <source>
        <dbReference type="EMBL" id="MBB4662690.1"/>
    </source>
</evidence>
<dbReference type="Pfam" id="PF13407">
    <property type="entry name" value="Peripla_BP_4"/>
    <property type="match status" value="1"/>
</dbReference>
<evidence type="ECO:0000259" key="6">
    <source>
        <dbReference type="Pfam" id="PF13407"/>
    </source>
</evidence>
<dbReference type="GO" id="GO:0030246">
    <property type="term" value="F:carbohydrate binding"/>
    <property type="evidence" value="ECO:0007669"/>
    <property type="project" value="UniProtKB-ARBA"/>
</dbReference>
<dbReference type="PANTHER" id="PTHR46847:SF1">
    <property type="entry name" value="D-ALLOSE-BINDING PERIPLASMIC PROTEIN-RELATED"/>
    <property type="match status" value="1"/>
</dbReference>
<gene>
    <name evidence="7" type="ORF">BDZ31_002276</name>
</gene>
<feature type="compositionally biased region" description="Low complexity" evidence="4">
    <location>
        <begin position="32"/>
        <end position="41"/>
    </location>
</feature>
<dbReference type="EMBL" id="JACHNU010000002">
    <property type="protein sequence ID" value="MBB4662690.1"/>
    <property type="molecule type" value="Genomic_DNA"/>
</dbReference>
<comment type="similarity">
    <text evidence="2">Belongs to the bacterial solute-binding protein 2 family.</text>
</comment>
<dbReference type="InterPro" id="IPR028082">
    <property type="entry name" value="Peripla_BP_I"/>
</dbReference>
<dbReference type="Gene3D" id="3.40.50.2300">
    <property type="match status" value="2"/>
</dbReference>
<evidence type="ECO:0000256" key="5">
    <source>
        <dbReference type="SAM" id="SignalP"/>
    </source>
</evidence>
<feature type="compositionally biased region" description="Gly residues" evidence="4">
    <location>
        <begin position="42"/>
        <end position="52"/>
    </location>
</feature>
<dbReference type="InterPro" id="IPR025997">
    <property type="entry name" value="SBP_2_dom"/>
</dbReference>
<evidence type="ECO:0000256" key="2">
    <source>
        <dbReference type="ARBA" id="ARBA00007639"/>
    </source>
</evidence>
<evidence type="ECO:0000256" key="3">
    <source>
        <dbReference type="ARBA" id="ARBA00022729"/>
    </source>
</evidence>
<dbReference type="SUPFAM" id="SSF53822">
    <property type="entry name" value="Periplasmic binding protein-like I"/>
    <property type="match status" value="1"/>
</dbReference>
<comment type="subcellular location">
    <subcellularLocation>
        <location evidence="1">Cell envelope</location>
    </subcellularLocation>
</comment>
<evidence type="ECO:0000256" key="1">
    <source>
        <dbReference type="ARBA" id="ARBA00004196"/>
    </source>
</evidence>